<dbReference type="EMBL" id="JRAI01000038">
    <property type="protein sequence ID" value="KGN86326.1"/>
    <property type="molecule type" value="Genomic_DNA"/>
</dbReference>
<dbReference type="PROSITE" id="PS51257">
    <property type="entry name" value="PROKAR_LIPOPROTEIN"/>
    <property type="match status" value="1"/>
</dbReference>
<sequence length="96" mass="10864">MGEKQGSSRMGDCINVLAGTFFTLGCMPKVSTADVLPKKDKHKLYQHIANKGIHAFKYLACNIVKRIFRNTTVIILRSNIHSNIKYNTIVNFDHQV</sequence>
<reference evidence="1 2" key="1">
    <citation type="submission" date="2014-08" db="EMBL/GenBank/DDBJ databases">
        <title>Porphyromonas gulae strain:COT-052_OH1451 Genome sequencing.</title>
        <authorList>
            <person name="Wallis C."/>
            <person name="Deusch O."/>
            <person name="O'Flynn C."/>
            <person name="Davis I."/>
            <person name="Jospin G."/>
            <person name="Darling A.E."/>
            <person name="Coil D.A."/>
            <person name="Alexiev A."/>
            <person name="Horsfall A."/>
            <person name="Kirkwood N."/>
            <person name="Harris S."/>
            <person name="Eisen J.A."/>
        </authorList>
    </citation>
    <scope>NUCLEOTIDE SEQUENCE [LARGE SCALE GENOMIC DNA]</scope>
    <source>
        <strain evidence="2">COT-052 OH1451</strain>
    </source>
</reference>
<dbReference type="Proteomes" id="UP000030130">
    <property type="component" value="Unassembled WGS sequence"/>
</dbReference>
<organism evidence="1 2">
    <name type="scientific">Porphyromonas gulae</name>
    <dbReference type="NCBI Taxonomy" id="111105"/>
    <lineage>
        <taxon>Bacteria</taxon>
        <taxon>Pseudomonadati</taxon>
        <taxon>Bacteroidota</taxon>
        <taxon>Bacteroidia</taxon>
        <taxon>Bacteroidales</taxon>
        <taxon>Porphyromonadaceae</taxon>
        <taxon>Porphyromonas</taxon>
    </lineage>
</organism>
<dbReference type="STRING" id="111105.HR09_09535"/>
<protein>
    <submittedName>
        <fullName evidence="1">Uncharacterized protein</fullName>
    </submittedName>
</protein>
<name>A0A0A2GHX8_9PORP</name>
<accession>A0A0A2GHX8</accession>
<comment type="caution">
    <text evidence="1">The sequence shown here is derived from an EMBL/GenBank/DDBJ whole genome shotgun (WGS) entry which is preliminary data.</text>
</comment>
<evidence type="ECO:0000313" key="1">
    <source>
        <dbReference type="EMBL" id="KGN86326.1"/>
    </source>
</evidence>
<proteinExistence type="predicted"/>
<gene>
    <name evidence="1" type="ORF">HR08_03855</name>
</gene>
<dbReference type="AlphaFoldDB" id="A0A0A2GHX8"/>
<evidence type="ECO:0000313" key="2">
    <source>
        <dbReference type="Proteomes" id="UP000030130"/>
    </source>
</evidence>